<dbReference type="AlphaFoldDB" id="A0A9N9K449"/>
<name>A0A9N9K449_9GLOM</name>
<organism evidence="1 2">
    <name type="scientific">Cetraspora pellucida</name>
    <dbReference type="NCBI Taxonomy" id="1433469"/>
    <lineage>
        <taxon>Eukaryota</taxon>
        <taxon>Fungi</taxon>
        <taxon>Fungi incertae sedis</taxon>
        <taxon>Mucoromycota</taxon>
        <taxon>Glomeromycotina</taxon>
        <taxon>Glomeromycetes</taxon>
        <taxon>Diversisporales</taxon>
        <taxon>Gigasporaceae</taxon>
        <taxon>Cetraspora</taxon>
    </lineage>
</organism>
<sequence length="134" mass="15403">ILENYPEVISNTNVFELLQNEEFYSKCCQIAFILKPIKELTNILEASNTNLAECFIGLIRLATEIAEESNDNIQQILTDNLNINRIVDLSLPEFLSINNILFESAINRLSSYERGYNSENREYDPINLAQQIID</sequence>
<keyword evidence="2" id="KW-1185">Reference proteome</keyword>
<gene>
    <name evidence="1" type="ORF">CPELLU_LOCUS18646</name>
</gene>
<dbReference type="Proteomes" id="UP000789759">
    <property type="component" value="Unassembled WGS sequence"/>
</dbReference>
<comment type="caution">
    <text evidence="1">The sequence shown here is derived from an EMBL/GenBank/DDBJ whole genome shotgun (WGS) entry which is preliminary data.</text>
</comment>
<reference evidence="1" key="1">
    <citation type="submission" date="2021-06" db="EMBL/GenBank/DDBJ databases">
        <authorList>
            <person name="Kallberg Y."/>
            <person name="Tangrot J."/>
            <person name="Rosling A."/>
        </authorList>
    </citation>
    <scope>NUCLEOTIDE SEQUENCE</scope>
    <source>
        <strain evidence="1">FL966</strain>
    </source>
</reference>
<protein>
    <submittedName>
        <fullName evidence="1">12160_t:CDS:1</fullName>
    </submittedName>
</protein>
<feature type="non-terminal residue" evidence="1">
    <location>
        <position position="134"/>
    </location>
</feature>
<evidence type="ECO:0000313" key="2">
    <source>
        <dbReference type="Proteomes" id="UP000789759"/>
    </source>
</evidence>
<accession>A0A9N9K449</accession>
<feature type="non-terminal residue" evidence="1">
    <location>
        <position position="1"/>
    </location>
</feature>
<evidence type="ECO:0000313" key="1">
    <source>
        <dbReference type="EMBL" id="CAG8810965.1"/>
    </source>
</evidence>
<dbReference type="OrthoDB" id="2445776at2759"/>
<dbReference type="EMBL" id="CAJVQA010038466">
    <property type="protein sequence ID" value="CAG8810965.1"/>
    <property type="molecule type" value="Genomic_DNA"/>
</dbReference>
<proteinExistence type="predicted"/>